<reference evidence="2" key="1">
    <citation type="submission" date="2022-10" db="EMBL/GenBank/DDBJ databases">
        <title>Catenovulum adriacola sp. nov. isolated in the Harbour of Susak.</title>
        <authorList>
            <person name="Schoch T."/>
            <person name="Reich S.J."/>
            <person name="Stoeferle S."/>
            <person name="Flaiz M."/>
            <person name="Kazda M."/>
            <person name="Riedel C.U."/>
            <person name="Duerre P."/>
        </authorList>
    </citation>
    <scope>NUCLEOTIDE SEQUENCE</scope>
    <source>
        <strain evidence="2">TS8</strain>
        <plasmid evidence="2">pCadTS8_2</plasmid>
    </source>
</reference>
<dbReference type="SUPFAM" id="SSF51430">
    <property type="entry name" value="NAD(P)-linked oxidoreductase"/>
    <property type="match status" value="1"/>
</dbReference>
<organism evidence="2 3">
    <name type="scientific">Catenovulum adriaticum</name>
    <dbReference type="NCBI Taxonomy" id="2984846"/>
    <lineage>
        <taxon>Bacteria</taxon>
        <taxon>Pseudomonadati</taxon>
        <taxon>Pseudomonadota</taxon>
        <taxon>Gammaproteobacteria</taxon>
        <taxon>Alteromonadales</taxon>
        <taxon>Alteromonadaceae</taxon>
        <taxon>Catenovulum</taxon>
    </lineage>
</organism>
<dbReference type="Proteomes" id="UP001163726">
    <property type="component" value="Plasmid pCadTS8_2"/>
</dbReference>
<dbReference type="InterPro" id="IPR036812">
    <property type="entry name" value="NAD(P)_OxRdtase_dom_sf"/>
</dbReference>
<dbReference type="InterPro" id="IPR044479">
    <property type="entry name" value="LGALDH-like"/>
</dbReference>
<evidence type="ECO:0000313" key="2">
    <source>
        <dbReference type="EMBL" id="WAJ72384.1"/>
    </source>
</evidence>
<protein>
    <submittedName>
        <fullName evidence="2">Aldo/keto reductase</fullName>
    </submittedName>
</protein>
<dbReference type="Pfam" id="PF00248">
    <property type="entry name" value="Aldo_ket_red"/>
    <property type="match status" value="1"/>
</dbReference>
<dbReference type="InterPro" id="IPR020471">
    <property type="entry name" value="AKR"/>
</dbReference>
<keyword evidence="3" id="KW-1185">Reference proteome</keyword>
<dbReference type="PANTHER" id="PTHR42686">
    <property type="entry name" value="GH17980P-RELATED"/>
    <property type="match status" value="1"/>
</dbReference>
<proteinExistence type="predicted"/>
<gene>
    <name evidence="2" type="ORF">OLW01_16740</name>
</gene>
<dbReference type="Gene3D" id="3.20.20.100">
    <property type="entry name" value="NADP-dependent oxidoreductase domain"/>
    <property type="match status" value="1"/>
</dbReference>
<geneLocation type="plasmid" evidence="2 3">
    <name>pCadTS8_2</name>
</geneLocation>
<sequence>MQYRKLGNTDLSVSRLSYGASPLGSVFRNISEEEGIRTVHTAVDMGVNLIDVSPYYGQTVAETVLGKALKSIPRDKYILSTKAGRYGADFQDFDFSAKRIRSSLEESLGRLGVDGVDILFLHDIEFANLKQIFDESLPCLQALKDEGKVKHIGVTGYPIKIFDKTIENFDIDCILTYCRYALYDTSLEPLLPKLQDKGVGVINASPTGMGLLTQRGAPPWHPGKPELLDAAKKAVELCNKANVDITELALQFAIDHDTIASTLVGTANPVNIQKNIEWAEKPLNVELAQEVRALFNNIDVTWPSGHPENQD</sequence>
<evidence type="ECO:0000259" key="1">
    <source>
        <dbReference type="Pfam" id="PF00248"/>
    </source>
</evidence>
<feature type="domain" description="NADP-dependent oxidoreductase" evidence="1">
    <location>
        <begin position="15"/>
        <end position="293"/>
    </location>
</feature>
<accession>A0ABY7ASC8</accession>
<dbReference type="RefSeq" id="WP_268077161.1">
    <property type="nucleotide sequence ID" value="NZ_CP109967.1"/>
</dbReference>
<dbReference type="EMBL" id="CP109967">
    <property type="protein sequence ID" value="WAJ72384.1"/>
    <property type="molecule type" value="Genomic_DNA"/>
</dbReference>
<name>A0ABY7ASC8_9ALTE</name>
<evidence type="ECO:0000313" key="3">
    <source>
        <dbReference type="Proteomes" id="UP001163726"/>
    </source>
</evidence>
<keyword evidence="2" id="KW-0614">Plasmid</keyword>
<dbReference type="InterPro" id="IPR023210">
    <property type="entry name" value="NADP_OxRdtase_dom"/>
</dbReference>
<dbReference type="PANTHER" id="PTHR42686:SF1">
    <property type="entry name" value="GH17980P-RELATED"/>
    <property type="match status" value="1"/>
</dbReference>
<dbReference type="CDD" id="cd19163">
    <property type="entry name" value="AKR_galDH"/>
    <property type="match status" value="1"/>
</dbReference>